<dbReference type="EMBL" id="BKCJ010000030">
    <property type="protein sequence ID" value="GEU28918.1"/>
    <property type="molecule type" value="Genomic_DNA"/>
</dbReference>
<feature type="region of interest" description="Disordered" evidence="1">
    <location>
        <begin position="42"/>
        <end position="63"/>
    </location>
</feature>
<organism evidence="3">
    <name type="scientific">Tanacetum cinerariifolium</name>
    <name type="common">Dalmatian daisy</name>
    <name type="synonym">Chrysanthemum cinerariifolium</name>
    <dbReference type="NCBI Taxonomy" id="118510"/>
    <lineage>
        <taxon>Eukaryota</taxon>
        <taxon>Viridiplantae</taxon>
        <taxon>Streptophyta</taxon>
        <taxon>Embryophyta</taxon>
        <taxon>Tracheophyta</taxon>
        <taxon>Spermatophyta</taxon>
        <taxon>Magnoliopsida</taxon>
        <taxon>eudicotyledons</taxon>
        <taxon>Gunneridae</taxon>
        <taxon>Pentapetalae</taxon>
        <taxon>asterids</taxon>
        <taxon>campanulids</taxon>
        <taxon>Asterales</taxon>
        <taxon>Asteraceae</taxon>
        <taxon>Asteroideae</taxon>
        <taxon>Anthemideae</taxon>
        <taxon>Anthemidinae</taxon>
        <taxon>Tanacetum</taxon>
    </lineage>
</organism>
<evidence type="ECO:0000313" key="3">
    <source>
        <dbReference type="EMBL" id="GEU28918.1"/>
    </source>
</evidence>
<keyword evidence="2" id="KW-1133">Transmembrane helix</keyword>
<keyword evidence="2" id="KW-0472">Membrane</keyword>
<reference evidence="3" key="1">
    <citation type="journal article" date="2019" name="Sci. Rep.">
        <title>Draft genome of Tanacetum cinerariifolium, the natural source of mosquito coil.</title>
        <authorList>
            <person name="Yamashiro T."/>
            <person name="Shiraishi A."/>
            <person name="Satake H."/>
            <person name="Nakayama K."/>
        </authorList>
    </citation>
    <scope>NUCLEOTIDE SEQUENCE</scope>
</reference>
<comment type="caution">
    <text evidence="3">The sequence shown here is derived from an EMBL/GenBank/DDBJ whole genome shotgun (WGS) entry which is preliminary data.</text>
</comment>
<dbReference type="AlphaFoldDB" id="A0A699GJQ2"/>
<proteinExistence type="predicted"/>
<gene>
    <name evidence="3" type="ORF">Tci_000896</name>
</gene>
<accession>A0A699GJQ2</accession>
<keyword evidence="2" id="KW-0812">Transmembrane</keyword>
<name>A0A699GJQ2_TANCI</name>
<evidence type="ECO:0000256" key="2">
    <source>
        <dbReference type="SAM" id="Phobius"/>
    </source>
</evidence>
<feature type="transmembrane region" description="Helical" evidence="2">
    <location>
        <begin position="69"/>
        <end position="86"/>
    </location>
</feature>
<evidence type="ECO:0000256" key="1">
    <source>
        <dbReference type="SAM" id="MobiDB-lite"/>
    </source>
</evidence>
<protein>
    <submittedName>
        <fullName evidence="3">Uncharacterized protein</fullName>
    </submittedName>
</protein>
<sequence length="88" mass="9733">MTYRGKRDVNKLDAEPLKLILEKTGVDVVVTDTSVDFDFRAANGSKHSEGSSTSDVDSGMNKSDRQHDGICIILLLLLVFFMSLVSKR</sequence>